<dbReference type="RefSeq" id="WP_379098100.1">
    <property type="nucleotide sequence ID" value="NZ_JBHUFP010000010.1"/>
</dbReference>
<gene>
    <name evidence="1" type="ORF">ACFSAV_07610</name>
</gene>
<organism evidence="1 2">
    <name type="scientific">Pasteurella oralis</name>
    <dbReference type="NCBI Taxonomy" id="1071947"/>
    <lineage>
        <taxon>Bacteria</taxon>
        <taxon>Pseudomonadati</taxon>
        <taxon>Pseudomonadota</taxon>
        <taxon>Gammaproteobacteria</taxon>
        <taxon>Pasteurellales</taxon>
        <taxon>Pasteurellaceae</taxon>
        <taxon>Pasteurella</taxon>
    </lineage>
</organism>
<dbReference type="EMBL" id="JBHUFP010000010">
    <property type="protein sequence ID" value="MFD1806232.1"/>
    <property type="molecule type" value="Genomic_DNA"/>
</dbReference>
<protein>
    <submittedName>
        <fullName evidence="1">Uncharacterized protein</fullName>
    </submittedName>
</protein>
<comment type="caution">
    <text evidence="1">The sequence shown here is derived from an EMBL/GenBank/DDBJ whole genome shotgun (WGS) entry which is preliminary data.</text>
</comment>
<sequence length="149" mass="17089">MEKFNKEKALTGEPVRLKNGCKAFVKFELMKTESTYQRLHGFFIDTNGIYVHLNWNEQGRYSIHPHCLDIAGMYAEKDDFVNIKLAKPLNAITVIEGERVFYLSGRGIESFIFNKRLIGHSLMLSSGELFKTADGALSWKELRKKVQGK</sequence>
<name>A0ABW4NYP0_9PAST</name>
<evidence type="ECO:0000313" key="1">
    <source>
        <dbReference type="EMBL" id="MFD1806232.1"/>
    </source>
</evidence>
<keyword evidence="2" id="KW-1185">Reference proteome</keyword>
<proteinExistence type="predicted"/>
<evidence type="ECO:0000313" key="2">
    <source>
        <dbReference type="Proteomes" id="UP001597420"/>
    </source>
</evidence>
<dbReference type="Proteomes" id="UP001597420">
    <property type="component" value="Unassembled WGS sequence"/>
</dbReference>
<accession>A0ABW4NYP0</accession>
<reference evidence="2" key="1">
    <citation type="journal article" date="2019" name="Int. J. Syst. Evol. Microbiol.">
        <title>The Global Catalogue of Microorganisms (GCM) 10K type strain sequencing project: providing services to taxonomists for standard genome sequencing and annotation.</title>
        <authorList>
            <consortium name="The Broad Institute Genomics Platform"/>
            <consortium name="The Broad Institute Genome Sequencing Center for Infectious Disease"/>
            <person name="Wu L."/>
            <person name="Ma J."/>
        </authorList>
    </citation>
    <scope>NUCLEOTIDE SEQUENCE [LARGE SCALE GENOMIC DNA]</scope>
    <source>
        <strain evidence="2">CCM 7950</strain>
    </source>
</reference>